<reference evidence="2 3" key="1">
    <citation type="journal article" date="2016" name="Nat. Commun.">
        <title>Thousands of microbial genomes shed light on interconnected biogeochemical processes in an aquifer system.</title>
        <authorList>
            <person name="Anantharaman K."/>
            <person name="Brown C.T."/>
            <person name="Hug L.A."/>
            <person name="Sharon I."/>
            <person name="Castelle C.J."/>
            <person name="Probst A.J."/>
            <person name="Thomas B.C."/>
            <person name="Singh A."/>
            <person name="Wilkins M.J."/>
            <person name="Karaoz U."/>
            <person name="Brodie E.L."/>
            <person name="Williams K.H."/>
            <person name="Hubbard S.S."/>
            <person name="Banfield J.F."/>
        </authorList>
    </citation>
    <scope>NUCLEOTIDE SEQUENCE [LARGE SCALE GENOMIC DNA]</scope>
</reference>
<name>A0A1F6NPK1_9BACT</name>
<evidence type="ECO:0000313" key="3">
    <source>
        <dbReference type="Proteomes" id="UP000178349"/>
    </source>
</evidence>
<evidence type="ECO:0008006" key="4">
    <source>
        <dbReference type="Google" id="ProtNLM"/>
    </source>
</evidence>
<proteinExistence type="predicted"/>
<keyword evidence="1" id="KW-0472">Membrane</keyword>
<sequence length="120" mass="12900">MKISFKSSFFLIMSVALSFFVYNLVQAVNCEDNRTCLENPIKSNTIPEIFGNGIKIATGIMGSLALLVFIYGGAVWLTSAGNPEKVKKGTSAMVWAVLGMVVIFSSYAIINLVLNGLGVN</sequence>
<dbReference type="Pfam" id="PF18895">
    <property type="entry name" value="T4SS_pilin"/>
    <property type="match status" value="1"/>
</dbReference>
<evidence type="ECO:0000313" key="2">
    <source>
        <dbReference type="EMBL" id="OGH85871.1"/>
    </source>
</evidence>
<dbReference type="AlphaFoldDB" id="A0A1F6NPK1"/>
<dbReference type="Proteomes" id="UP000178349">
    <property type="component" value="Unassembled WGS sequence"/>
</dbReference>
<keyword evidence="1" id="KW-1133">Transmembrane helix</keyword>
<keyword evidence="1" id="KW-0812">Transmembrane</keyword>
<feature type="transmembrane region" description="Helical" evidence="1">
    <location>
        <begin position="54"/>
        <end position="80"/>
    </location>
</feature>
<evidence type="ECO:0000256" key="1">
    <source>
        <dbReference type="SAM" id="Phobius"/>
    </source>
</evidence>
<comment type="caution">
    <text evidence="2">The sequence shown here is derived from an EMBL/GenBank/DDBJ whole genome shotgun (WGS) entry which is preliminary data.</text>
</comment>
<accession>A0A1F6NPK1</accession>
<dbReference type="InterPro" id="IPR043993">
    <property type="entry name" value="T4SS_pilin"/>
</dbReference>
<protein>
    <recommendedName>
        <fullName evidence="4">TrbC/VIRB2 family protein</fullName>
    </recommendedName>
</protein>
<feature type="transmembrane region" description="Helical" evidence="1">
    <location>
        <begin position="92"/>
        <end position="114"/>
    </location>
</feature>
<gene>
    <name evidence="2" type="ORF">A2493_02385</name>
</gene>
<organism evidence="2 3">
    <name type="scientific">Candidatus Magasanikbacteria bacterium RIFOXYC12_FULL_33_11</name>
    <dbReference type="NCBI Taxonomy" id="1798701"/>
    <lineage>
        <taxon>Bacteria</taxon>
        <taxon>Candidatus Magasanikiibacteriota</taxon>
    </lineage>
</organism>
<dbReference type="EMBL" id="MFQW01000035">
    <property type="protein sequence ID" value="OGH85871.1"/>
    <property type="molecule type" value="Genomic_DNA"/>
</dbReference>